<proteinExistence type="predicted"/>
<accession>A0A183EAW1</accession>
<dbReference type="Proteomes" id="UP000271098">
    <property type="component" value="Unassembled WGS sequence"/>
</dbReference>
<dbReference type="EMBL" id="UYRT01086211">
    <property type="protein sequence ID" value="VDN31054.1"/>
    <property type="molecule type" value="Genomic_DNA"/>
</dbReference>
<dbReference type="Pfam" id="PF20206">
    <property type="entry name" value="Tra1_ring"/>
    <property type="match status" value="1"/>
</dbReference>
<dbReference type="WBParaSite" id="GPUH_0001812701-mRNA-1">
    <property type="protein sequence ID" value="GPUH_0001812701-mRNA-1"/>
    <property type="gene ID" value="GPUH_0001812701"/>
</dbReference>
<reference evidence="1 2" key="2">
    <citation type="submission" date="2018-11" db="EMBL/GenBank/DDBJ databases">
        <authorList>
            <consortium name="Pathogen Informatics"/>
        </authorList>
    </citation>
    <scope>NUCLEOTIDE SEQUENCE [LARGE SCALE GENOMIC DNA]</scope>
</reference>
<keyword evidence="2" id="KW-1185">Reference proteome</keyword>
<evidence type="ECO:0000313" key="2">
    <source>
        <dbReference type="Proteomes" id="UP000271098"/>
    </source>
</evidence>
<sequence>MIIRQYKIYYHVRHQLIQAILNAAQRLMVTQSNLENRRLTIDVCEMLIKWEQWRLKQIGDWLHRPIDKIHVDFAANLLLKIAVSLPDTVSCSRFFPFIKFGKIALIHLWGTWNSC</sequence>
<dbReference type="InterPro" id="IPR046805">
    <property type="entry name" value="Tra1_ring"/>
</dbReference>
<dbReference type="AlphaFoldDB" id="A0A183EAW1"/>
<dbReference type="OrthoDB" id="5570127at2759"/>
<evidence type="ECO:0000313" key="1">
    <source>
        <dbReference type="EMBL" id="VDN31054.1"/>
    </source>
</evidence>
<evidence type="ECO:0000313" key="3">
    <source>
        <dbReference type="WBParaSite" id="GPUH_0001812701-mRNA-1"/>
    </source>
</evidence>
<protein>
    <submittedName>
        <fullName evidence="3">NR LBD domain-containing protein</fullName>
    </submittedName>
</protein>
<gene>
    <name evidence="1" type="ORF">GPUH_LOCUS18104</name>
</gene>
<organism evidence="3">
    <name type="scientific">Gongylonema pulchrum</name>
    <dbReference type="NCBI Taxonomy" id="637853"/>
    <lineage>
        <taxon>Eukaryota</taxon>
        <taxon>Metazoa</taxon>
        <taxon>Ecdysozoa</taxon>
        <taxon>Nematoda</taxon>
        <taxon>Chromadorea</taxon>
        <taxon>Rhabditida</taxon>
        <taxon>Spirurina</taxon>
        <taxon>Spiruromorpha</taxon>
        <taxon>Spiruroidea</taxon>
        <taxon>Gongylonematidae</taxon>
        <taxon>Gongylonema</taxon>
    </lineage>
</organism>
<name>A0A183EAW1_9BILA</name>
<reference evidence="3" key="1">
    <citation type="submission" date="2016-06" db="UniProtKB">
        <authorList>
            <consortium name="WormBaseParasite"/>
        </authorList>
    </citation>
    <scope>IDENTIFICATION</scope>
</reference>